<keyword evidence="2" id="KW-1185">Reference proteome</keyword>
<proteinExistence type="predicted"/>
<evidence type="ECO:0000313" key="1">
    <source>
        <dbReference type="EMBL" id="WKC72002.1"/>
    </source>
</evidence>
<reference evidence="1 2" key="1">
    <citation type="submission" date="2022-05" db="EMBL/GenBank/DDBJ databases">
        <title>Treponema leporis L2 test.</title>
        <authorList>
            <person name="Cejkova D."/>
        </authorList>
    </citation>
    <scope>NUCLEOTIDE SEQUENCE [LARGE SCALE GENOMIC DNA]</scope>
    <source>
        <strain evidence="1 2">L2</strain>
    </source>
</reference>
<accession>A0ABY9E0V9</accession>
<evidence type="ECO:0000313" key="2">
    <source>
        <dbReference type="Proteomes" id="UP001321460"/>
    </source>
</evidence>
<gene>
    <name evidence="1" type="ORF">TPLL2_0112a</name>
</gene>
<name>A0ABY9E0V9_9SPIR</name>
<sequence length="49" mass="5418">MHPATTLHVAGVHFGIRITAPSYTRSSFRPSYGKHFPVTTLTVFTQTSL</sequence>
<dbReference type="EMBL" id="CP097901">
    <property type="protein sequence ID" value="WKC72002.1"/>
    <property type="molecule type" value="Genomic_DNA"/>
</dbReference>
<protein>
    <submittedName>
        <fullName evidence="1">Uncharacterized protein</fullName>
    </submittedName>
</protein>
<dbReference type="Proteomes" id="UP001321460">
    <property type="component" value="Chromosome"/>
</dbReference>
<organism evidence="1 2">
    <name type="scientific">Treponema paraluiscuniculi</name>
    <dbReference type="NCBI Taxonomy" id="53435"/>
    <lineage>
        <taxon>Bacteria</taxon>
        <taxon>Pseudomonadati</taxon>
        <taxon>Spirochaetota</taxon>
        <taxon>Spirochaetia</taxon>
        <taxon>Spirochaetales</taxon>
        <taxon>Treponemataceae</taxon>
        <taxon>Treponema</taxon>
    </lineage>
</organism>